<dbReference type="Proteomes" id="UP000503320">
    <property type="component" value="Chromosome"/>
</dbReference>
<reference evidence="5 6" key="1">
    <citation type="submission" date="2019-03" db="EMBL/GenBank/DDBJ databases">
        <title>Complete Genome Sequence of Allofrancisella frigidaquae Strain SYSU 10HL1970 Isolated from Water-Cooling Systems in China.</title>
        <authorList>
            <person name="Ohrman C."/>
            <person name="Uneklint I."/>
            <person name="Sjodin A."/>
        </authorList>
    </citation>
    <scope>NUCLEOTIDE SEQUENCE [LARGE SCALE GENOMIC DNA]</scope>
    <source>
        <strain evidence="5 6">SYSU 10HL1970</strain>
    </source>
</reference>
<dbReference type="InterPro" id="IPR050641">
    <property type="entry name" value="RIFMO-like"/>
</dbReference>
<evidence type="ECO:0000256" key="1">
    <source>
        <dbReference type="ARBA" id="ARBA00001974"/>
    </source>
</evidence>
<feature type="domain" description="FAD-binding" evidence="4">
    <location>
        <begin position="240"/>
        <end position="288"/>
    </location>
</feature>
<dbReference type="AlphaFoldDB" id="A0A6M3HVH9"/>
<dbReference type="KEGG" id="afri:E3E15_07135"/>
<sequence>MKVLIVGAGPTGLTLAVELAYRGIDIRIVEKRKNASNLSRAIGIQPATLKRYEHLGDIKQNILAEGVHIPHVNIFRYDKLLVSIDLKKYLADDELMISLPQDRTEAIIEQRLKELGREVEYGVELKSLHQNDDATVTAEFLNAKDETFDYVVGTDGAHSKVRELAGIEQQGYVLPDTWYIADFYAKSENIDAATVSNTKAGLFFMMRMADKRYRIVSNHEIDLKKLPYNLEVDNVYRQGSFKISIKQAKQYFKGHIILCGDAAHTHSPVGGRGMNLGIADAFAAAKAIVTGNLAAYNDKQHAKGKEIINMTERGRKFIMSQSQGNAWLLRLILLILSKTPWLQRKFAKTIVTF</sequence>
<keyword evidence="6" id="KW-1185">Reference proteome</keyword>
<gene>
    <name evidence="5" type="ORF">E3E15_07135</name>
</gene>
<evidence type="ECO:0000256" key="3">
    <source>
        <dbReference type="ARBA" id="ARBA00022827"/>
    </source>
</evidence>
<keyword evidence="3" id="KW-0274">FAD</keyword>
<accession>A0A6M3HVH9</accession>
<organism evidence="5 6">
    <name type="scientific">Allofrancisella frigidaquae</name>
    <dbReference type="NCBI Taxonomy" id="1085644"/>
    <lineage>
        <taxon>Bacteria</taxon>
        <taxon>Pseudomonadati</taxon>
        <taxon>Pseudomonadota</taxon>
        <taxon>Gammaproteobacteria</taxon>
        <taxon>Thiotrichales</taxon>
        <taxon>Francisellaceae</taxon>
        <taxon>Allofrancisella</taxon>
    </lineage>
</organism>
<evidence type="ECO:0000259" key="4">
    <source>
        <dbReference type="Pfam" id="PF01494"/>
    </source>
</evidence>
<name>A0A6M3HVH9_9GAMM</name>
<dbReference type="InterPro" id="IPR002938">
    <property type="entry name" value="FAD-bd"/>
</dbReference>
<keyword evidence="2" id="KW-0285">Flavoprotein</keyword>
<dbReference type="GO" id="GO:0071949">
    <property type="term" value="F:FAD binding"/>
    <property type="evidence" value="ECO:0007669"/>
    <property type="project" value="InterPro"/>
</dbReference>
<dbReference type="Gene3D" id="3.50.50.60">
    <property type="entry name" value="FAD/NAD(P)-binding domain"/>
    <property type="match status" value="2"/>
</dbReference>
<evidence type="ECO:0000313" key="5">
    <source>
        <dbReference type="EMBL" id="QIV95130.1"/>
    </source>
</evidence>
<protein>
    <submittedName>
        <fullName evidence="5">FAD-dependent monooxygenase</fullName>
    </submittedName>
</protein>
<dbReference type="Pfam" id="PF01494">
    <property type="entry name" value="FAD_binding_3"/>
    <property type="match status" value="2"/>
</dbReference>
<dbReference type="PANTHER" id="PTHR43004:SF19">
    <property type="entry name" value="BINDING MONOOXYGENASE, PUTATIVE (JCVI)-RELATED"/>
    <property type="match status" value="1"/>
</dbReference>
<feature type="domain" description="FAD-binding" evidence="4">
    <location>
        <begin position="2"/>
        <end position="191"/>
    </location>
</feature>
<keyword evidence="5" id="KW-0503">Monooxygenase</keyword>
<evidence type="ECO:0000256" key="2">
    <source>
        <dbReference type="ARBA" id="ARBA00022630"/>
    </source>
</evidence>
<dbReference type="PANTHER" id="PTHR43004">
    <property type="entry name" value="TRK SYSTEM POTASSIUM UPTAKE PROTEIN"/>
    <property type="match status" value="1"/>
</dbReference>
<dbReference type="EMBL" id="CP038017">
    <property type="protein sequence ID" value="QIV95130.1"/>
    <property type="molecule type" value="Genomic_DNA"/>
</dbReference>
<dbReference type="GO" id="GO:0016709">
    <property type="term" value="F:oxidoreductase activity, acting on paired donors, with incorporation or reduction of molecular oxygen, NAD(P)H as one donor, and incorporation of one atom of oxygen"/>
    <property type="evidence" value="ECO:0007669"/>
    <property type="project" value="UniProtKB-ARBA"/>
</dbReference>
<comment type="cofactor">
    <cofactor evidence="1">
        <name>FAD</name>
        <dbReference type="ChEBI" id="CHEBI:57692"/>
    </cofactor>
</comment>
<evidence type="ECO:0000313" key="6">
    <source>
        <dbReference type="Proteomes" id="UP000503320"/>
    </source>
</evidence>
<dbReference type="InterPro" id="IPR036188">
    <property type="entry name" value="FAD/NAD-bd_sf"/>
</dbReference>
<dbReference type="RefSeq" id="WP_172107115.1">
    <property type="nucleotide sequence ID" value="NZ_CP038017.1"/>
</dbReference>
<keyword evidence="5" id="KW-0560">Oxidoreductase</keyword>
<dbReference type="SUPFAM" id="SSF51905">
    <property type="entry name" value="FAD/NAD(P)-binding domain"/>
    <property type="match status" value="1"/>
</dbReference>
<dbReference type="PRINTS" id="PR00420">
    <property type="entry name" value="RNGMNOXGNASE"/>
</dbReference>
<proteinExistence type="predicted"/>